<dbReference type="NCBIfam" id="TIGR01730">
    <property type="entry name" value="RND_mfp"/>
    <property type="match status" value="1"/>
</dbReference>
<dbReference type="InterPro" id="IPR006143">
    <property type="entry name" value="RND_pump_MFP"/>
</dbReference>
<dbReference type="AlphaFoldDB" id="A0A7W6SEJ2"/>
<organism evidence="3 6">
    <name type="scientific">Aliirhizobium cellulosilyticum</name>
    <dbReference type="NCBI Taxonomy" id="393664"/>
    <lineage>
        <taxon>Bacteria</taxon>
        <taxon>Pseudomonadati</taxon>
        <taxon>Pseudomonadota</taxon>
        <taxon>Alphaproteobacteria</taxon>
        <taxon>Hyphomicrobiales</taxon>
        <taxon>Rhizobiaceae</taxon>
        <taxon>Aliirhizobium</taxon>
    </lineage>
</organism>
<evidence type="ECO:0000313" key="8">
    <source>
        <dbReference type="Proteomes" id="UP000576087"/>
    </source>
</evidence>
<dbReference type="GO" id="GO:0015562">
    <property type="term" value="F:efflux transmembrane transporter activity"/>
    <property type="evidence" value="ECO:0007669"/>
    <property type="project" value="TreeGrafter"/>
</dbReference>
<evidence type="ECO:0000313" key="6">
    <source>
        <dbReference type="Proteomes" id="UP000520770"/>
    </source>
</evidence>
<gene>
    <name evidence="4" type="ORF">GGE31_005572</name>
    <name evidence="3" type="ORF">GGE33_005503</name>
    <name evidence="5" type="ORF">GGE35_005503</name>
</gene>
<dbReference type="EMBL" id="JACIHM010000019">
    <property type="protein sequence ID" value="MBB4449646.1"/>
    <property type="molecule type" value="Genomic_DNA"/>
</dbReference>
<dbReference type="SUPFAM" id="SSF111369">
    <property type="entry name" value="HlyD-like secretion proteins"/>
    <property type="match status" value="1"/>
</dbReference>
<accession>A0A7W6SEJ2</accession>
<sequence length="358" mass="38542">MRRYFIPSTLALSAVWLTIGSNPSVSQQADLPSLTVSVSMPQQLEWAETVSASGWIRPWQEGVIASQISGLQIAEILVDMGAVVKKGDILATLSNDSVKANMRKQTAAVETAKASLSKARSDADRARRMSASGAMSEEKIVDYLANEQTATASLAAEEAALDGEKIKLEQTTIRAVDDGVITSRSAELGAVVSTGTEMFRMNRQQRTEWQAEVSPQDLTRISEGMTAQINGISETVVRGTVRLIAPSIETDTGRATVYIALPKDARPRSGTYVSGTIELRTSQALAIQDTALVYRDGIAYVFVADNQDRARRFRVATGRRNGDKVEILSGLSADARIVTSGGTFLSDGDLVRIEAAVR</sequence>
<dbReference type="Proteomes" id="UP000520770">
    <property type="component" value="Unassembled WGS sequence"/>
</dbReference>
<dbReference type="Pfam" id="PF25989">
    <property type="entry name" value="YknX_C"/>
    <property type="match status" value="1"/>
</dbReference>
<dbReference type="GO" id="GO:1990281">
    <property type="term" value="C:efflux pump complex"/>
    <property type="evidence" value="ECO:0007669"/>
    <property type="project" value="TreeGrafter"/>
</dbReference>
<comment type="caution">
    <text evidence="3">The sequence shown here is derived from an EMBL/GenBank/DDBJ whole genome shotgun (WGS) entry which is preliminary data.</text>
</comment>
<protein>
    <submittedName>
        <fullName evidence="3">RND family efflux transporter MFP subunit</fullName>
    </submittedName>
</protein>
<reference evidence="6 7" key="1">
    <citation type="submission" date="2020-08" db="EMBL/GenBank/DDBJ databases">
        <title>Genomic Encyclopedia of Type Strains, Phase IV (KMG-V): Genome sequencing to study the core and pangenomes of soil and plant-associated prokaryotes.</title>
        <authorList>
            <person name="Whitman W."/>
        </authorList>
    </citation>
    <scope>NUCLEOTIDE SEQUENCE [LARGE SCALE GENOMIC DNA]</scope>
    <source>
        <strain evidence="4 7">SEMIA 444</strain>
        <strain evidence="3 6">SEMIA 448</strain>
        <strain evidence="5 8">SEMIA 452</strain>
    </source>
</reference>
<dbReference type="Gene3D" id="2.40.50.100">
    <property type="match status" value="1"/>
</dbReference>
<evidence type="ECO:0000313" key="3">
    <source>
        <dbReference type="EMBL" id="MBB4351720.1"/>
    </source>
</evidence>
<proteinExistence type="inferred from homology"/>
<dbReference type="Gene3D" id="2.40.30.170">
    <property type="match status" value="1"/>
</dbReference>
<dbReference type="EMBL" id="JACIGY010000019">
    <property type="protein sequence ID" value="MBB4415024.1"/>
    <property type="molecule type" value="Genomic_DNA"/>
</dbReference>
<dbReference type="Proteomes" id="UP000524535">
    <property type="component" value="Unassembled WGS sequence"/>
</dbReference>
<evidence type="ECO:0000313" key="5">
    <source>
        <dbReference type="EMBL" id="MBB4449646.1"/>
    </source>
</evidence>
<dbReference type="EMBL" id="JACIGW010000016">
    <property type="protein sequence ID" value="MBB4351720.1"/>
    <property type="molecule type" value="Genomic_DNA"/>
</dbReference>
<keyword evidence="7" id="KW-1185">Reference proteome</keyword>
<evidence type="ECO:0000313" key="4">
    <source>
        <dbReference type="EMBL" id="MBB4415024.1"/>
    </source>
</evidence>
<dbReference type="RefSeq" id="WP_394353708.1">
    <property type="nucleotide sequence ID" value="NZ_JACIGW010000016.1"/>
</dbReference>
<dbReference type="InterPro" id="IPR058637">
    <property type="entry name" value="YknX-like_C"/>
</dbReference>
<dbReference type="PANTHER" id="PTHR30469">
    <property type="entry name" value="MULTIDRUG RESISTANCE PROTEIN MDTA"/>
    <property type="match status" value="1"/>
</dbReference>
<dbReference type="Gene3D" id="2.40.420.20">
    <property type="match status" value="1"/>
</dbReference>
<dbReference type="PANTHER" id="PTHR30469:SF15">
    <property type="entry name" value="HLYD FAMILY OF SECRETION PROTEINS"/>
    <property type="match status" value="1"/>
</dbReference>
<dbReference type="Gene3D" id="1.10.287.470">
    <property type="entry name" value="Helix hairpin bin"/>
    <property type="match status" value="1"/>
</dbReference>
<evidence type="ECO:0000313" key="7">
    <source>
        <dbReference type="Proteomes" id="UP000524535"/>
    </source>
</evidence>
<evidence type="ECO:0000256" key="1">
    <source>
        <dbReference type="ARBA" id="ARBA00009477"/>
    </source>
</evidence>
<evidence type="ECO:0000259" key="2">
    <source>
        <dbReference type="Pfam" id="PF25989"/>
    </source>
</evidence>
<name>A0A7W6SEJ2_9HYPH</name>
<feature type="domain" description="YknX-like C-terminal permuted SH3-like" evidence="2">
    <location>
        <begin position="286"/>
        <end position="352"/>
    </location>
</feature>
<dbReference type="Proteomes" id="UP000576087">
    <property type="component" value="Unassembled WGS sequence"/>
</dbReference>
<comment type="similarity">
    <text evidence="1">Belongs to the membrane fusion protein (MFP) (TC 8.A.1) family.</text>
</comment>